<feature type="domain" description="C3H1-type" evidence="3">
    <location>
        <begin position="389"/>
        <end position="417"/>
    </location>
</feature>
<gene>
    <name evidence="5" type="ORF">PsYK624_050380</name>
</gene>
<comment type="caution">
    <text evidence="5">The sequence shown here is derived from an EMBL/GenBank/DDBJ whole genome shotgun (WGS) entry which is preliminary data.</text>
</comment>
<sequence length="439" mass="45274">MAPNVNHPGLNLPPPTGADGQQPTPTGTPPTHPLVAGNVAPASAAVTGANERPANGGAPQGGTATQPPTTGTTAQPGGATQAPNPARRTTATTANSNSAAQPAATITARQAQQILQFVNGAASRLSSLEAVVDAASSPTQRNSATENTAAGAASPATESDTVPDPVPGYKGGPLDVAVPAHIITAIRQNKLFQYSALTFQARTAARNRGKEMVLLEDGMFGLRESTKGSDATITEADWHSVAPVVLKVARQVCSSARAACLELHHINISQIAASHGWPVARDYDIRQRDTAAANPLHDIGVLDWMLVASVASRPTLKRPFDAVDGPTAAPDGRRHQQGNAPPSSTGTHCFRCGGHGHQLSTCTAFRTVAGKVPASIVIGDDGKPSLRDTGNKAYCFAWASSSRCRYGAACHHKHLCSICEKVEHGARACRAGSGASRRG</sequence>
<dbReference type="AlphaFoldDB" id="A0A9P3G7J8"/>
<feature type="compositionally biased region" description="Polar residues" evidence="2">
    <location>
        <begin position="136"/>
        <end position="148"/>
    </location>
</feature>
<keyword evidence="6" id="KW-1185">Reference proteome</keyword>
<evidence type="ECO:0008006" key="7">
    <source>
        <dbReference type="Google" id="ProtNLM"/>
    </source>
</evidence>
<dbReference type="Proteomes" id="UP000703269">
    <property type="component" value="Unassembled WGS sequence"/>
</dbReference>
<keyword evidence="1" id="KW-0479">Metal-binding</keyword>
<evidence type="ECO:0000256" key="2">
    <source>
        <dbReference type="SAM" id="MobiDB-lite"/>
    </source>
</evidence>
<dbReference type="EMBL" id="BPQB01000011">
    <property type="protein sequence ID" value="GJE88950.1"/>
    <property type="molecule type" value="Genomic_DNA"/>
</dbReference>
<dbReference type="InterPro" id="IPR000571">
    <property type="entry name" value="Znf_CCCH"/>
</dbReference>
<evidence type="ECO:0000259" key="3">
    <source>
        <dbReference type="PROSITE" id="PS50103"/>
    </source>
</evidence>
<feature type="domain" description="CCHC-type" evidence="4">
    <location>
        <begin position="349"/>
        <end position="362"/>
    </location>
</feature>
<keyword evidence="1" id="KW-0862">Zinc</keyword>
<feature type="region of interest" description="Disordered" evidence="2">
    <location>
        <begin position="1"/>
        <end position="104"/>
    </location>
</feature>
<reference evidence="5 6" key="1">
    <citation type="submission" date="2021-08" db="EMBL/GenBank/DDBJ databases">
        <title>Draft Genome Sequence of Phanerochaete sordida strain YK-624.</title>
        <authorList>
            <person name="Mori T."/>
            <person name="Dohra H."/>
            <person name="Suzuki T."/>
            <person name="Kawagishi H."/>
            <person name="Hirai H."/>
        </authorList>
    </citation>
    <scope>NUCLEOTIDE SEQUENCE [LARGE SCALE GENOMIC DNA]</scope>
    <source>
        <strain evidence="5 6">YK-624</strain>
    </source>
</reference>
<dbReference type="GO" id="GO:0008270">
    <property type="term" value="F:zinc ion binding"/>
    <property type="evidence" value="ECO:0007669"/>
    <property type="project" value="UniProtKB-KW"/>
</dbReference>
<dbReference type="PROSITE" id="PS50103">
    <property type="entry name" value="ZF_C3H1"/>
    <property type="match status" value="1"/>
</dbReference>
<keyword evidence="1" id="KW-0863">Zinc-finger</keyword>
<organism evidence="5 6">
    <name type="scientific">Phanerochaete sordida</name>
    <dbReference type="NCBI Taxonomy" id="48140"/>
    <lineage>
        <taxon>Eukaryota</taxon>
        <taxon>Fungi</taxon>
        <taxon>Dikarya</taxon>
        <taxon>Basidiomycota</taxon>
        <taxon>Agaricomycotina</taxon>
        <taxon>Agaricomycetes</taxon>
        <taxon>Polyporales</taxon>
        <taxon>Phanerochaetaceae</taxon>
        <taxon>Phanerochaete</taxon>
    </lineage>
</organism>
<accession>A0A9P3G7J8</accession>
<feature type="region of interest" description="Disordered" evidence="2">
    <location>
        <begin position="136"/>
        <end position="168"/>
    </location>
</feature>
<dbReference type="SMART" id="SM00343">
    <property type="entry name" value="ZnF_C2HC"/>
    <property type="match status" value="2"/>
</dbReference>
<protein>
    <recommendedName>
        <fullName evidence="7">C3H1-type domain-containing protein</fullName>
    </recommendedName>
</protein>
<dbReference type="InterPro" id="IPR001878">
    <property type="entry name" value="Znf_CCHC"/>
</dbReference>
<proteinExistence type="predicted"/>
<name>A0A9P3G7J8_9APHY</name>
<evidence type="ECO:0000313" key="6">
    <source>
        <dbReference type="Proteomes" id="UP000703269"/>
    </source>
</evidence>
<dbReference type="PROSITE" id="PS50158">
    <property type="entry name" value="ZF_CCHC"/>
    <property type="match status" value="1"/>
</dbReference>
<evidence type="ECO:0000256" key="1">
    <source>
        <dbReference type="PROSITE-ProRule" id="PRU00723"/>
    </source>
</evidence>
<feature type="region of interest" description="Disordered" evidence="2">
    <location>
        <begin position="318"/>
        <end position="344"/>
    </location>
</feature>
<dbReference type="OrthoDB" id="3265128at2759"/>
<feature type="compositionally biased region" description="Low complexity" evidence="2">
    <location>
        <begin position="61"/>
        <end position="104"/>
    </location>
</feature>
<feature type="zinc finger region" description="C3H1-type" evidence="1">
    <location>
        <begin position="389"/>
        <end position="417"/>
    </location>
</feature>
<dbReference type="GO" id="GO:0003676">
    <property type="term" value="F:nucleic acid binding"/>
    <property type="evidence" value="ECO:0007669"/>
    <property type="project" value="InterPro"/>
</dbReference>
<evidence type="ECO:0000259" key="4">
    <source>
        <dbReference type="PROSITE" id="PS50158"/>
    </source>
</evidence>
<evidence type="ECO:0000313" key="5">
    <source>
        <dbReference type="EMBL" id="GJE88950.1"/>
    </source>
</evidence>